<feature type="transmembrane region" description="Helical" evidence="9">
    <location>
        <begin position="12"/>
        <end position="28"/>
    </location>
</feature>
<dbReference type="SUPFAM" id="SSF47384">
    <property type="entry name" value="Homodimeric domain of signal transducing histidine kinase"/>
    <property type="match status" value="1"/>
</dbReference>
<evidence type="ECO:0000256" key="3">
    <source>
        <dbReference type="ARBA" id="ARBA00022553"/>
    </source>
</evidence>
<evidence type="ECO:0000256" key="5">
    <source>
        <dbReference type="ARBA" id="ARBA00022741"/>
    </source>
</evidence>
<dbReference type="OrthoDB" id="8552871at2"/>
<sequence length="374" mass="40528">MRAVSVSHMRQGALLACIGLAMLLIAWWDTYMEQAVAAAVLYIMVILVALRWLPARSVVTVTLVAVVLTVLSYAWSAGVASEAGWQVTEAGWINACISVLAIVITAYLGLRMQQARAAEHAARERLGRLTRMGNLGALGAAIAHEVNQPLSAIVTSGNACQRWLNRQPPQLERAHQALQRMLDQAERASNVINRVRGMARGEAPNLEAVDLDAVVQEMLPLIQARLAERHLQVRWTPPVALPHVWADKLQLQQVLGNLLLNAADAVEEAVHHWTVPSDPIAVQVSAAVLPAQQVQLTVQDCGVGLPAAIAEHVFDAFWSTKPQGMGLGLSLCRSMVESMGGRIWAQPRNDGTTGAMFFITLPLADTEHAIAQSF</sequence>
<keyword evidence="5" id="KW-0547">Nucleotide-binding</keyword>
<feature type="transmembrane region" description="Helical" evidence="9">
    <location>
        <begin position="58"/>
        <end position="78"/>
    </location>
</feature>
<dbReference type="PANTHER" id="PTHR43065">
    <property type="entry name" value="SENSOR HISTIDINE KINASE"/>
    <property type="match status" value="1"/>
</dbReference>
<dbReference type="InterPro" id="IPR003661">
    <property type="entry name" value="HisK_dim/P_dom"/>
</dbReference>
<accession>A0A1V0BBM2</accession>
<feature type="transmembrane region" description="Helical" evidence="9">
    <location>
        <begin position="90"/>
        <end position="110"/>
    </location>
</feature>
<evidence type="ECO:0000259" key="10">
    <source>
        <dbReference type="PROSITE" id="PS50109"/>
    </source>
</evidence>
<dbReference type="Gene3D" id="3.30.565.10">
    <property type="entry name" value="Histidine kinase-like ATPase, C-terminal domain"/>
    <property type="match status" value="1"/>
</dbReference>
<dbReference type="RefSeq" id="WP_054067570.1">
    <property type="nucleotide sequence ID" value="NZ_CP020121.1"/>
</dbReference>
<keyword evidence="9" id="KW-0812">Transmembrane</keyword>
<dbReference type="InterPro" id="IPR004358">
    <property type="entry name" value="Sig_transdc_His_kin-like_C"/>
</dbReference>
<keyword evidence="9" id="KW-0472">Membrane</keyword>
<dbReference type="PROSITE" id="PS50109">
    <property type="entry name" value="HIS_KIN"/>
    <property type="match status" value="1"/>
</dbReference>
<evidence type="ECO:0000256" key="7">
    <source>
        <dbReference type="ARBA" id="ARBA00022840"/>
    </source>
</evidence>
<dbReference type="Pfam" id="PF02518">
    <property type="entry name" value="HATPase_c"/>
    <property type="match status" value="1"/>
</dbReference>
<keyword evidence="4" id="KW-0808">Transferase</keyword>
<gene>
    <name evidence="11" type="ORF">B5M06_02755</name>
</gene>
<protein>
    <recommendedName>
        <fullName evidence="2">histidine kinase</fullName>
        <ecNumber evidence="2">2.7.13.3</ecNumber>
    </recommendedName>
</protein>
<organism evidence="11 12">
    <name type="scientific">Comamonas kerstersii</name>
    <dbReference type="NCBI Taxonomy" id="225992"/>
    <lineage>
        <taxon>Bacteria</taxon>
        <taxon>Pseudomonadati</taxon>
        <taxon>Pseudomonadota</taxon>
        <taxon>Betaproteobacteria</taxon>
        <taxon>Burkholderiales</taxon>
        <taxon>Comamonadaceae</taxon>
        <taxon>Comamonas</taxon>
    </lineage>
</organism>
<keyword evidence="3" id="KW-0597">Phosphoprotein</keyword>
<dbReference type="GO" id="GO:0005524">
    <property type="term" value="F:ATP binding"/>
    <property type="evidence" value="ECO:0007669"/>
    <property type="project" value="UniProtKB-KW"/>
</dbReference>
<evidence type="ECO:0000256" key="4">
    <source>
        <dbReference type="ARBA" id="ARBA00022679"/>
    </source>
</evidence>
<dbReference type="SUPFAM" id="SSF55874">
    <property type="entry name" value="ATPase domain of HSP90 chaperone/DNA topoisomerase II/histidine kinase"/>
    <property type="match status" value="1"/>
</dbReference>
<dbReference type="InterPro" id="IPR003594">
    <property type="entry name" value="HATPase_dom"/>
</dbReference>
<reference evidence="11 12" key="1">
    <citation type="submission" date="2017-03" db="EMBL/GenBank/DDBJ databases">
        <title>Rapid Whole Genome Sequencing of Comamonas kerstersii Causing Continuous ambulatory Peritoneal Dialysis-Associated Peritonitis.</title>
        <authorList>
            <person name="Zheng B."/>
        </authorList>
    </citation>
    <scope>NUCLEOTIDE SEQUENCE [LARGE SCALE GENOMIC DNA]</scope>
    <source>
        <strain evidence="11 12">8943</strain>
    </source>
</reference>
<keyword evidence="6 11" id="KW-0418">Kinase</keyword>
<name>A0A1V0BBM2_9BURK</name>
<evidence type="ECO:0000313" key="12">
    <source>
        <dbReference type="Proteomes" id="UP000242792"/>
    </source>
</evidence>
<keyword evidence="8" id="KW-0902">Two-component regulatory system</keyword>
<dbReference type="KEGG" id="cke:B5M06_02755"/>
<dbReference type="Proteomes" id="UP000242792">
    <property type="component" value="Chromosome"/>
</dbReference>
<evidence type="ECO:0000313" key="11">
    <source>
        <dbReference type="EMBL" id="AQZ97345.1"/>
    </source>
</evidence>
<dbReference type="Pfam" id="PF00512">
    <property type="entry name" value="HisKA"/>
    <property type="match status" value="1"/>
</dbReference>
<dbReference type="PRINTS" id="PR00344">
    <property type="entry name" value="BCTRLSENSOR"/>
</dbReference>
<keyword evidence="9" id="KW-1133">Transmembrane helix</keyword>
<dbReference type="InterPro" id="IPR005467">
    <property type="entry name" value="His_kinase_dom"/>
</dbReference>
<dbReference type="InterPro" id="IPR036097">
    <property type="entry name" value="HisK_dim/P_sf"/>
</dbReference>
<evidence type="ECO:0000256" key="9">
    <source>
        <dbReference type="SAM" id="Phobius"/>
    </source>
</evidence>
<comment type="catalytic activity">
    <reaction evidence="1">
        <text>ATP + protein L-histidine = ADP + protein N-phospho-L-histidine.</text>
        <dbReference type="EC" id="2.7.13.3"/>
    </reaction>
</comment>
<dbReference type="GO" id="GO:0000155">
    <property type="term" value="F:phosphorelay sensor kinase activity"/>
    <property type="evidence" value="ECO:0007669"/>
    <property type="project" value="InterPro"/>
</dbReference>
<dbReference type="AlphaFoldDB" id="A0A1V0BBM2"/>
<proteinExistence type="predicted"/>
<evidence type="ECO:0000256" key="6">
    <source>
        <dbReference type="ARBA" id="ARBA00022777"/>
    </source>
</evidence>
<dbReference type="EMBL" id="CP020121">
    <property type="protein sequence ID" value="AQZ97345.1"/>
    <property type="molecule type" value="Genomic_DNA"/>
</dbReference>
<dbReference type="Gene3D" id="1.10.287.130">
    <property type="match status" value="1"/>
</dbReference>
<dbReference type="PANTHER" id="PTHR43065:SF10">
    <property type="entry name" value="PEROXIDE STRESS-ACTIVATED HISTIDINE KINASE MAK3"/>
    <property type="match status" value="1"/>
</dbReference>
<dbReference type="GeneID" id="83038236"/>
<dbReference type="SMART" id="SM00387">
    <property type="entry name" value="HATPase_c"/>
    <property type="match status" value="1"/>
</dbReference>
<feature type="domain" description="Histidine kinase" evidence="10">
    <location>
        <begin position="141"/>
        <end position="365"/>
    </location>
</feature>
<evidence type="ECO:0000256" key="1">
    <source>
        <dbReference type="ARBA" id="ARBA00000085"/>
    </source>
</evidence>
<evidence type="ECO:0000256" key="2">
    <source>
        <dbReference type="ARBA" id="ARBA00012438"/>
    </source>
</evidence>
<dbReference type="SMART" id="SM00388">
    <property type="entry name" value="HisKA"/>
    <property type="match status" value="1"/>
</dbReference>
<dbReference type="InterPro" id="IPR036890">
    <property type="entry name" value="HATPase_C_sf"/>
</dbReference>
<feature type="transmembrane region" description="Helical" evidence="9">
    <location>
        <begin position="34"/>
        <end position="53"/>
    </location>
</feature>
<evidence type="ECO:0000256" key="8">
    <source>
        <dbReference type="ARBA" id="ARBA00023012"/>
    </source>
</evidence>
<keyword evidence="7" id="KW-0067">ATP-binding</keyword>
<dbReference type="EC" id="2.7.13.3" evidence="2"/>
<dbReference type="CDD" id="cd00082">
    <property type="entry name" value="HisKA"/>
    <property type="match status" value="1"/>
</dbReference>